<evidence type="ECO:0000313" key="2">
    <source>
        <dbReference type="EMBL" id="KAJ6825577.1"/>
    </source>
</evidence>
<sequence length="85" mass="10003">MAGGDCRIGRSKGRSWSSRGEARVENLRWRMFVSACRHRHENWVGCPVCRTRWRECKCKKYSGRGGGHGHDVRGCWWMMAMMFYC</sequence>
<reference evidence="2" key="2">
    <citation type="submission" date="2023-04" db="EMBL/GenBank/DDBJ databases">
        <authorList>
            <person name="Bruccoleri R.E."/>
            <person name="Oakeley E.J."/>
            <person name="Faust A.-M."/>
            <person name="Dessus-Babus S."/>
            <person name="Altorfer M."/>
            <person name="Burckhardt D."/>
            <person name="Oertli M."/>
            <person name="Naumann U."/>
            <person name="Petersen F."/>
            <person name="Wong J."/>
        </authorList>
    </citation>
    <scope>NUCLEOTIDE SEQUENCE</scope>
    <source>
        <strain evidence="2">GSM-AAB239-AS_SAM_17_03QT</strain>
        <tissue evidence="2">Leaf</tissue>
    </source>
</reference>
<gene>
    <name evidence="2" type="ORF">M6B38_376840</name>
</gene>
<protein>
    <submittedName>
        <fullName evidence="2">Formin-like protein 6 isoform X2</fullName>
    </submittedName>
</protein>
<evidence type="ECO:0000256" key="1">
    <source>
        <dbReference type="SAM" id="MobiDB-lite"/>
    </source>
</evidence>
<proteinExistence type="predicted"/>
<comment type="caution">
    <text evidence="2">The sequence shown here is derived from an EMBL/GenBank/DDBJ whole genome shotgun (WGS) entry which is preliminary data.</text>
</comment>
<keyword evidence="3" id="KW-1185">Reference proteome</keyword>
<dbReference type="EMBL" id="JANAVB010021600">
    <property type="protein sequence ID" value="KAJ6825577.1"/>
    <property type="molecule type" value="Genomic_DNA"/>
</dbReference>
<reference evidence="2" key="1">
    <citation type="journal article" date="2023" name="GigaByte">
        <title>Genome assembly of the bearded iris, Iris pallida Lam.</title>
        <authorList>
            <person name="Bruccoleri R.E."/>
            <person name="Oakeley E.J."/>
            <person name="Faust A.M.E."/>
            <person name="Altorfer M."/>
            <person name="Dessus-Babus S."/>
            <person name="Burckhardt D."/>
            <person name="Oertli M."/>
            <person name="Naumann U."/>
            <person name="Petersen F."/>
            <person name="Wong J."/>
        </authorList>
    </citation>
    <scope>NUCLEOTIDE SEQUENCE</scope>
    <source>
        <strain evidence="2">GSM-AAB239-AS_SAM_17_03QT</strain>
    </source>
</reference>
<name>A0AAX6GAZ6_IRIPA</name>
<dbReference type="Proteomes" id="UP001140949">
    <property type="component" value="Unassembled WGS sequence"/>
</dbReference>
<accession>A0AAX6GAZ6</accession>
<evidence type="ECO:0000313" key="3">
    <source>
        <dbReference type="Proteomes" id="UP001140949"/>
    </source>
</evidence>
<feature type="region of interest" description="Disordered" evidence="1">
    <location>
        <begin position="1"/>
        <end position="21"/>
    </location>
</feature>
<dbReference type="AlphaFoldDB" id="A0AAX6GAZ6"/>
<organism evidence="2 3">
    <name type="scientific">Iris pallida</name>
    <name type="common">Sweet iris</name>
    <dbReference type="NCBI Taxonomy" id="29817"/>
    <lineage>
        <taxon>Eukaryota</taxon>
        <taxon>Viridiplantae</taxon>
        <taxon>Streptophyta</taxon>
        <taxon>Embryophyta</taxon>
        <taxon>Tracheophyta</taxon>
        <taxon>Spermatophyta</taxon>
        <taxon>Magnoliopsida</taxon>
        <taxon>Liliopsida</taxon>
        <taxon>Asparagales</taxon>
        <taxon>Iridaceae</taxon>
        <taxon>Iridoideae</taxon>
        <taxon>Irideae</taxon>
        <taxon>Iris</taxon>
    </lineage>
</organism>